<evidence type="ECO:0000256" key="4">
    <source>
        <dbReference type="ARBA" id="ARBA00022801"/>
    </source>
</evidence>
<dbReference type="Proteomes" id="UP000295674">
    <property type="component" value="Unassembled WGS sequence"/>
</dbReference>
<dbReference type="SUPFAM" id="SSF50494">
    <property type="entry name" value="Trypsin-like serine proteases"/>
    <property type="match status" value="1"/>
</dbReference>
<accession>A0A4R4VYD4</accession>
<dbReference type="InterPro" id="IPR008256">
    <property type="entry name" value="Peptidase_S1B"/>
</dbReference>
<sequence length="380" mass="41130">MELSALRANGRRTGAGWWPIPGGMMSGHDVVAEALRHERDLPRIEEELNDDNAVVVRKIAPGRAQYRTEAVVGAEPGSLPQLEAESRSHLEEIVPAGRGAVQKLLRDGADADVDADECAALEAIVLLMARPAILVQDGHFFPAPQPWTQELEERRATIEDVLPRVGRIEVDGHPAIDWVGTGWLAAEDVVMTNRHVAAEFARNDGGVWGFVPGMAGRVDYNEELSASQPRELQVTEIIGVHEKVDLALLRCTSNGAGGAPRMRPLPIARDPGVRGGTKVYAVGYPAADSRRNDPEEMQRIFAGIYNVKRLQPGEVRSVTGTITHDCSTLGGNSGSCLLDLETSTVIGLHFGGRYLQGNQAVPLWQLADDQLLLQAGVEFS</sequence>
<dbReference type="GO" id="GO:0008236">
    <property type="term" value="F:serine-type peptidase activity"/>
    <property type="evidence" value="ECO:0007669"/>
    <property type="project" value="UniProtKB-KW"/>
</dbReference>
<gene>
    <name evidence="7" type="ORF">E1181_08945</name>
</gene>
<dbReference type="PRINTS" id="PR00839">
    <property type="entry name" value="V8PROTEASE"/>
</dbReference>
<dbReference type="Gene3D" id="2.40.10.10">
    <property type="entry name" value="Trypsin-like serine proteases"/>
    <property type="match status" value="2"/>
</dbReference>
<keyword evidence="3" id="KW-0732">Signal</keyword>
<dbReference type="Pfam" id="PF13365">
    <property type="entry name" value="Trypsin_2"/>
    <property type="match status" value="1"/>
</dbReference>
<keyword evidence="2 6" id="KW-0645">Protease</keyword>
<evidence type="ECO:0000256" key="1">
    <source>
        <dbReference type="ARBA" id="ARBA00008764"/>
    </source>
</evidence>
<reference evidence="7 8" key="1">
    <citation type="submission" date="2019-03" db="EMBL/GenBank/DDBJ databases">
        <title>Draft genome sequences of novel Actinobacteria.</title>
        <authorList>
            <person name="Sahin N."/>
            <person name="Ay H."/>
            <person name="Saygin H."/>
        </authorList>
    </citation>
    <scope>NUCLEOTIDE SEQUENCE [LARGE SCALE GENOMIC DNA]</scope>
    <source>
        <strain evidence="7 8">16K309</strain>
    </source>
</reference>
<comment type="caution">
    <text evidence="7">The sequence shown here is derived from an EMBL/GenBank/DDBJ whole genome shotgun (WGS) entry which is preliminary data.</text>
</comment>
<dbReference type="AlphaFoldDB" id="A0A4R4VYD4"/>
<evidence type="ECO:0000313" key="7">
    <source>
        <dbReference type="EMBL" id="TDD07545.1"/>
    </source>
</evidence>
<keyword evidence="4 6" id="KW-0378">Hydrolase</keyword>
<comment type="similarity">
    <text evidence="1 6">Belongs to the peptidase S1B family.</text>
</comment>
<dbReference type="InterPro" id="IPR043504">
    <property type="entry name" value="Peptidase_S1_PA_chymotrypsin"/>
</dbReference>
<evidence type="ECO:0000256" key="2">
    <source>
        <dbReference type="ARBA" id="ARBA00022670"/>
    </source>
</evidence>
<name>A0A4R4VYD4_9PSEU</name>
<dbReference type="EMBL" id="SMKS01000010">
    <property type="protein sequence ID" value="TDD07545.1"/>
    <property type="molecule type" value="Genomic_DNA"/>
</dbReference>
<evidence type="ECO:0000256" key="3">
    <source>
        <dbReference type="ARBA" id="ARBA00022729"/>
    </source>
</evidence>
<dbReference type="GO" id="GO:0006508">
    <property type="term" value="P:proteolysis"/>
    <property type="evidence" value="ECO:0007669"/>
    <property type="project" value="UniProtKB-KW"/>
</dbReference>
<evidence type="ECO:0000313" key="8">
    <source>
        <dbReference type="Proteomes" id="UP000295674"/>
    </source>
</evidence>
<keyword evidence="8" id="KW-1185">Reference proteome</keyword>
<dbReference type="EC" id="3.4.21.-" evidence="6"/>
<proteinExistence type="inferred from homology"/>
<protein>
    <recommendedName>
        <fullName evidence="6">Serine protease</fullName>
        <ecNumber evidence="6">3.4.21.-</ecNumber>
    </recommendedName>
</protein>
<organism evidence="7 8">
    <name type="scientific">Saccharopolyspora terrae</name>
    <dbReference type="NCBI Taxonomy" id="2530384"/>
    <lineage>
        <taxon>Bacteria</taxon>
        <taxon>Bacillati</taxon>
        <taxon>Actinomycetota</taxon>
        <taxon>Actinomycetes</taxon>
        <taxon>Pseudonocardiales</taxon>
        <taxon>Pseudonocardiaceae</taxon>
        <taxon>Saccharopolyspora</taxon>
    </lineage>
</organism>
<keyword evidence="5 6" id="KW-0720">Serine protease</keyword>
<evidence type="ECO:0000256" key="5">
    <source>
        <dbReference type="ARBA" id="ARBA00022825"/>
    </source>
</evidence>
<dbReference type="OrthoDB" id="9811262at2"/>
<evidence type="ECO:0000256" key="6">
    <source>
        <dbReference type="RuleBase" id="RU004296"/>
    </source>
</evidence>
<dbReference type="InterPro" id="IPR009003">
    <property type="entry name" value="Peptidase_S1_PA"/>
</dbReference>